<evidence type="ECO:0000313" key="2">
    <source>
        <dbReference type="Proteomes" id="UP000199095"/>
    </source>
</evidence>
<name>A0A1H9YRK6_9BACI</name>
<dbReference type="Proteomes" id="UP000199095">
    <property type="component" value="Unassembled WGS sequence"/>
</dbReference>
<dbReference type="AlphaFoldDB" id="A0A1H9YRK6"/>
<organism evidence="1 2">
    <name type="scientific">Salinibacillus kushneri</name>
    <dbReference type="NCBI Taxonomy" id="237682"/>
    <lineage>
        <taxon>Bacteria</taxon>
        <taxon>Bacillati</taxon>
        <taxon>Bacillota</taxon>
        <taxon>Bacilli</taxon>
        <taxon>Bacillales</taxon>
        <taxon>Bacillaceae</taxon>
        <taxon>Salinibacillus</taxon>
    </lineage>
</organism>
<dbReference type="RefSeq" id="WP_093131185.1">
    <property type="nucleotide sequence ID" value="NZ_FOHJ01000001.1"/>
</dbReference>
<dbReference type="Pfam" id="PF20074">
    <property type="entry name" value="DUF6470"/>
    <property type="match status" value="1"/>
</dbReference>
<dbReference type="InterPro" id="IPR045527">
    <property type="entry name" value="DUF6470"/>
</dbReference>
<dbReference type="STRING" id="237682.SAMN05421676_101268"/>
<dbReference type="EMBL" id="FOHJ01000001">
    <property type="protein sequence ID" value="SES71779.1"/>
    <property type="molecule type" value="Genomic_DNA"/>
</dbReference>
<evidence type="ECO:0000313" key="1">
    <source>
        <dbReference type="EMBL" id="SES71779.1"/>
    </source>
</evidence>
<sequence>MKIPQIRIQSQKANIEINSIPGQQSIEQRKAIQTIEQPKADMKIQTRPGKLTIDQTQAWRDMGMVNPVEFAENLGQQGRQSVLEGTARRAGEGDQLMKIENGGNPIVSQAVANAYEPMKEFNIGWIPSPNAVKINYEPAEVTTNVQPNEPRISVQPQKPAIHYQPGQVETNLKQQPELNIDFVSIQV</sequence>
<protein>
    <submittedName>
        <fullName evidence="1">Uncharacterized protein</fullName>
    </submittedName>
</protein>
<gene>
    <name evidence="1" type="ORF">SAMN05421676_101268</name>
</gene>
<accession>A0A1H9YRK6</accession>
<reference evidence="2" key="1">
    <citation type="submission" date="2016-10" db="EMBL/GenBank/DDBJ databases">
        <authorList>
            <person name="Varghese N."/>
            <person name="Submissions S."/>
        </authorList>
    </citation>
    <scope>NUCLEOTIDE SEQUENCE [LARGE SCALE GENOMIC DNA]</scope>
    <source>
        <strain evidence="2">CGMCC 1.3566</strain>
    </source>
</reference>
<dbReference type="OrthoDB" id="2112831at2"/>
<keyword evidence="2" id="KW-1185">Reference proteome</keyword>
<proteinExistence type="predicted"/>